<gene>
    <name evidence="3" type="ORF">IAA86_05620</name>
</gene>
<keyword evidence="2 3" id="KW-0548">Nucleotidyltransferase</keyword>
<evidence type="ECO:0000313" key="4">
    <source>
        <dbReference type="Proteomes" id="UP000886865"/>
    </source>
</evidence>
<comment type="caution">
    <text evidence="3">The sequence shown here is derived from an EMBL/GenBank/DDBJ whole genome shotgun (WGS) entry which is preliminary data.</text>
</comment>
<dbReference type="Gene3D" id="3.90.550.10">
    <property type="entry name" value="Spore Coat Polysaccharide Biosynthesis Protein SpsA, Chain A"/>
    <property type="match status" value="1"/>
</dbReference>
<dbReference type="CDD" id="cd02516">
    <property type="entry name" value="CDP-ME_synthetase"/>
    <property type="match status" value="1"/>
</dbReference>
<dbReference type="Pfam" id="PF01128">
    <property type="entry name" value="IspD"/>
    <property type="match status" value="1"/>
</dbReference>
<dbReference type="GO" id="GO:0008299">
    <property type="term" value="P:isoprenoid biosynthetic process"/>
    <property type="evidence" value="ECO:0007669"/>
    <property type="project" value="InterPro"/>
</dbReference>
<dbReference type="PANTHER" id="PTHR32125:SF4">
    <property type="entry name" value="2-C-METHYL-D-ERYTHRITOL 4-PHOSPHATE CYTIDYLYLTRANSFERASE, CHLOROPLASTIC"/>
    <property type="match status" value="1"/>
</dbReference>
<dbReference type="AlphaFoldDB" id="A0A9D1FIS9"/>
<dbReference type="GO" id="GO:0050518">
    <property type="term" value="F:2-C-methyl-D-erythritol 4-phosphate cytidylyltransferase activity"/>
    <property type="evidence" value="ECO:0007669"/>
    <property type="project" value="TreeGrafter"/>
</dbReference>
<name>A0A9D1FIS9_9BACT</name>
<dbReference type="SUPFAM" id="SSF53448">
    <property type="entry name" value="Nucleotide-diphospho-sugar transferases"/>
    <property type="match status" value="1"/>
</dbReference>
<evidence type="ECO:0000313" key="3">
    <source>
        <dbReference type="EMBL" id="HIS74477.1"/>
    </source>
</evidence>
<sequence length="208" mass="23340">MISTIITAGGSSRRFGENKLLVKLDDKSVVEHTILKFQDLSDEIIIPATPATREFIENSNVCDKNKITFVQNGATRQKSVYNALLACKFRDYVLIHDGARPFIEKSDIEKIIEMLKTKNALCTGFYATDTIKITNDDGTILKTIDRKNVFCAQTPQAFSYELIMAAHKKFISRDDFTDDSSLVEALGERVWTFVSSGVNKKITTQADL</sequence>
<evidence type="ECO:0000256" key="1">
    <source>
        <dbReference type="ARBA" id="ARBA00022679"/>
    </source>
</evidence>
<protein>
    <submittedName>
        <fullName evidence="3">2-C-methyl-D-erythritol 4-phosphate cytidylyltransferase</fullName>
    </submittedName>
</protein>
<proteinExistence type="predicted"/>
<reference evidence="3" key="1">
    <citation type="submission" date="2020-10" db="EMBL/GenBank/DDBJ databases">
        <authorList>
            <person name="Gilroy R."/>
        </authorList>
    </citation>
    <scope>NUCLEOTIDE SEQUENCE</scope>
    <source>
        <strain evidence="3">CHK152-2871</strain>
    </source>
</reference>
<dbReference type="EMBL" id="DVJQ01000048">
    <property type="protein sequence ID" value="HIS74477.1"/>
    <property type="molecule type" value="Genomic_DNA"/>
</dbReference>
<dbReference type="Proteomes" id="UP000886865">
    <property type="component" value="Unassembled WGS sequence"/>
</dbReference>
<dbReference type="PROSITE" id="PS01295">
    <property type="entry name" value="ISPD"/>
    <property type="match status" value="1"/>
</dbReference>
<organism evidence="3 4">
    <name type="scientific">Candidatus Galligastranaerophilus intestinavium</name>
    <dbReference type="NCBI Taxonomy" id="2840836"/>
    <lineage>
        <taxon>Bacteria</taxon>
        <taxon>Candidatus Galligastranaerophilus</taxon>
    </lineage>
</organism>
<keyword evidence="1" id="KW-0808">Transferase</keyword>
<accession>A0A9D1FIS9</accession>
<evidence type="ECO:0000256" key="2">
    <source>
        <dbReference type="ARBA" id="ARBA00022695"/>
    </source>
</evidence>
<dbReference type="InterPro" id="IPR018294">
    <property type="entry name" value="ISPD_synthase_CS"/>
</dbReference>
<dbReference type="PANTHER" id="PTHR32125">
    <property type="entry name" value="2-C-METHYL-D-ERYTHRITOL 4-PHOSPHATE CYTIDYLYLTRANSFERASE, CHLOROPLASTIC"/>
    <property type="match status" value="1"/>
</dbReference>
<dbReference type="InterPro" id="IPR029044">
    <property type="entry name" value="Nucleotide-diphossugar_trans"/>
</dbReference>
<dbReference type="InterPro" id="IPR034683">
    <property type="entry name" value="IspD/TarI"/>
</dbReference>
<reference evidence="3" key="2">
    <citation type="journal article" date="2021" name="PeerJ">
        <title>Extensive microbial diversity within the chicken gut microbiome revealed by metagenomics and culture.</title>
        <authorList>
            <person name="Gilroy R."/>
            <person name="Ravi A."/>
            <person name="Getino M."/>
            <person name="Pursley I."/>
            <person name="Horton D.L."/>
            <person name="Alikhan N.F."/>
            <person name="Baker D."/>
            <person name="Gharbi K."/>
            <person name="Hall N."/>
            <person name="Watson M."/>
            <person name="Adriaenssens E.M."/>
            <person name="Foster-Nyarko E."/>
            <person name="Jarju S."/>
            <person name="Secka A."/>
            <person name="Antonio M."/>
            <person name="Oren A."/>
            <person name="Chaudhuri R.R."/>
            <person name="La Ragione R."/>
            <person name="Hildebrand F."/>
            <person name="Pallen M.J."/>
        </authorList>
    </citation>
    <scope>NUCLEOTIDE SEQUENCE</scope>
    <source>
        <strain evidence="3">CHK152-2871</strain>
    </source>
</reference>
<dbReference type="InterPro" id="IPR050088">
    <property type="entry name" value="IspD/TarI_cytidylyltransf_bact"/>
</dbReference>